<dbReference type="SUPFAM" id="SSF51735">
    <property type="entry name" value="NAD(P)-binding Rossmann-fold domains"/>
    <property type="match status" value="1"/>
</dbReference>
<protein>
    <submittedName>
        <fullName evidence="3">L-iditol 2-dehydrogenase/threonine 3-dehydrogenase</fullName>
    </submittedName>
</protein>
<organism evidence="3 4">
    <name type="scientific">Stigmatella aurantiaca</name>
    <dbReference type="NCBI Taxonomy" id="41"/>
    <lineage>
        <taxon>Bacteria</taxon>
        <taxon>Pseudomonadati</taxon>
        <taxon>Myxococcota</taxon>
        <taxon>Myxococcia</taxon>
        <taxon>Myxococcales</taxon>
        <taxon>Cystobacterineae</taxon>
        <taxon>Archangiaceae</taxon>
        <taxon>Stigmatella</taxon>
    </lineage>
</organism>
<evidence type="ECO:0000259" key="2">
    <source>
        <dbReference type="Pfam" id="PF08240"/>
    </source>
</evidence>
<evidence type="ECO:0000313" key="4">
    <source>
        <dbReference type="Proteomes" id="UP000182719"/>
    </source>
</evidence>
<gene>
    <name evidence="3" type="ORF">SAMN05444354_106104</name>
</gene>
<dbReference type="Gene3D" id="3.90.180.10">
    <property type="entry name" value="Medium-chain alcohol dehydrogenases, catalytic domain"/>
    <property type="match status" value="1"/>
</dbReference>
<proteinExistence type="predicted"/>
<keyword evidence="1" id="KW-0560">Oxidoreductase</keyword>
<dbReference type="Proteomes" id="UP000182719">
    <property type="component" value="Unassembled WGS sequence"/>
</dbReference>
<evidence type="ECO:0000256" key="1">
    <source>
        <dbReference type="ARBA" id="ARBA00023002"/>
    </source>
</evidence>
<sequence>MQAYFMTGPKTLALKEVALPPSELGGLLLKTLSVSICSTDVGYYRGYLEPPCWPIIPGHEYLGEVVESSHAGDVSLRSGDKIVYWGQTDFGGLAEYRSIRPIFPGTHKEMQWLTDRHFMDDHQAAAILIEDDFPLEHATLLEPITSVLRAILGHPPRPGDDAIILGAGPCGVLGAQILRRMFGVRHITMLDCNPLRLAVAALSGVDLALDVVNDAEPLARLLHDSRGAHAQYLLDALPDITGSTMIPNTRSLGMQLLAPNGYYLVYGATEKAQSIDTWLILSKGLRIGSTPFDVREFSMSRSASVLAIAKNLVARRFLDLNHLITRVVSFREETLIRSVFDDYGQNSHMKTLISVAPPAVARLPFPNQSAA</sequence>
<dbReference type="SUPFAM" id="SSF50129">
    <property type="entry name" value="GroES-like"/>
    <property type="match status" value="1"/>
</dbReference>
<dbReference type="InterPro" id="IPR050129">
    <property type="entry name" value="Zn_alcohol_dh"/>
</dbReference>
<dbReference type="GO" id="GO:0016491">
    <property type="term" value="F:oxidoreductase activity"/>
    <property type="evidence" value="ECO:0007669"/>
    <property type="project" value="UniProtKB-KW"/>
</dbReference>
<evidence type="ECO:0000313" key="3">
    <source>
        <dbReference type="EMBL" id="SEL46100.1"/>
    </source>
</evidence>
<dbReference type="RefSeq" id="WP_075006815.1">
    <property type="nucleotide sequence ID" value="NZ_FOAP01000006.1"/>
</dbReference>
<accession>A0A1H7QDC0</accession>
<dbReference type="Pfam" id="PF08240">
    <property type="entry name" value="ADH_N"/>
    <property type="match status" value="1"/>
</dbReference>
<dbReference type="Gene3D" id="3.40.50.720">
    <property type="entry name" value="NAD(P)-binding Rossmann-like Domain"/>
    <property type="match status" value="1"/>
</dbReference>
<feature type="domain" description="Alcohol dehydrogenase-like N-terminal" evidence="2">
    <location>
        <begin position="26"/>
        <end position="96"/>
    </location>
</feature>
<dbReference type="InterPro" id="IPR013154">
    <property type="entry name" value="ADH-like_N"/>
</dbReference>
<dbReference type="InterPro" id="IPR011032">
    <property type="entry name" value="GroES-like_sf"/>
</dbReference>
<dbReference type="EMBL" id="FOAP01000006">
    <property type="protein sequence ID" value="SEL46100.1"/>
    <property type="molecule type" value="Genomic_DNA"/>
</dbReference>
<dbReference type="OrthoDB" id="9773078at2"/>
<dbReference type="AlphaFoldDB" id="A0A1H7QDC0"/>
<dbReference type="InterPro" id="IPR036291">
    <property type="entry name" value="NAD(P)-bd_dom_sf"/>
</dbReference>
<dbReference type="PANTHER" id="PTHR43401">
    <property type="entry name" value="L-THREONINE 3-DEHYDROGENASE"/>
    <property type="match status" value="1"/>
</dbReference>
<keyword evidence="4" id="KW-1185">Reference proteome</keyword>
<name>A0A1H7QDC0_STIAU</name>
<reference evidence="4" key="1">
    <citation type="submission" date="2016-10" db="EMBL/GenBank/DDBJ databases">
        <authorList>
            <person name="Varghese N."/>
            <person name="Submissions S."/>
        </authorList>
    </citation>
    <scope>NUCLEOTIDE SEQUENCE [LARGE SCALE GENOMIC DNA]</scope>
    <source>
        <strain evidence="4">DSM 17044</strain>
    </source>
</reference>
<dbReference type="PANTHER" id="PTHR43401:SF2">
    <property type="entry name" value="L-THREONINE 3-DEHYDROGENASE"/>
    <property type="match status" value="1"/>
</dbReference>